<evidence type="ECO:0000313" key="3">
    <source>
        <dbReference type="Proteomes" id="UP001221302"/>
    </source>
</evidence>
<reference evidence="2" key="1">
    <citation type="submission" date="2023-03" db="EMBL/GenBank/DDBJ databases">
        <title>Stygiobacter electus gen. nov., sp. nov., facultatively anaerobic thermotolerant bacterium of the class Ignavibacteria from a well of Yessentuki mineral water deposit.</title>
        <authorList>
            <person name="Podosokorskaya O.A."/>
            <person name="Elcheninov A.G."/>
            <person name="Petrova N.F."/>
            <person name="Zavarzina D.G."/>
            <person name="Kublanov I.V."/>
            <person name="Merkel A.Y."/>
        </authorList>
    </citation>
    <scope>NUCLEOTIDE SEQUENCE</scope>
    <source>
        <strain evidence="2">09-Me</strain>
    </source>
</reference>
<keyword evidence="2" id="KW-0378">Hydrolase</keyword>
<dbReference type="AlphaFoldDB" id="A0AAE3P245"/>
<sequence>MKFFRGVFLILILAFLFSCDAPHLNPADPQNPNNKIAQVDGYVLTYEQPRVAISNVKVVWKNQNILAYTDSTGYFKIQDIQRVDGKLVFEKDGYSKDSVIVKWNNQNSKRIETILLSYTFGDLDGFVFTKDQPQQPISKVKVFWKNSNVIVETNSNGYFKIENVPIRSGMIYFEKDGYNNDSLFVEWATQKSKRIDNVSLQHNVGSIDGFVQTSDLPNQPISNVKVFWKNQNAYATTNSSGYFKIDNVSIKSGMIYFEKDGFKKDSLYVNWTNERNKRISTVFLDYTIGSITGTIYTVALPRKPISKTKIYWKNDNIVKETDASGNFAIYNIPTQNGFIYFEKNGYSPDSVYINWGGKNSVRVEGYLNSNPQLDSLSIYTIVENRYPDIQRYRLQISAKISDAEINDIQLVYVNNPKLNINSQLIYNNATRFYERLFELSDLNISSMDEAIGENFNIIVRDQSSKLFNVGSSTIKRIIRQEVVIESPIDRAIATSKPTLKWKRYLPGFNFRYLIQIYTDEVSPILMWQKDYVSKDDIEISPNINLPVGDYFWVIWIIDDFGDRCRTKPATFTVK</sequence>
<dbReference type="GO" id="GO:0004180">
    <property type="term" value="F:carboxypeptidase activity"/>
    <property type="evidence" value="ECO:0007669"/>
    <property type="project" value="UniProtKB-KW"/>
</dbReference>
<gene>
    <name evidence="2" type="ORF">P0M35_05775</name>
</gene>
<dbReference type="EMBL" id="JARGDL010000005">
    <property type="protein sequence ID" value="MDF1611648.1"/>
    <property type="molecule type" value="Genomic_DNA"/>
</dbReference>
<dbReference type="Gene3D" id="2.60.40.1120">
    <property type="entry name" value="Carboxypeptidase-like, regulatory domain"/>
    <property type="match status" value="3"/>
</dbReference>
<evidence type="ECO:0000313" key="2">
    <source>
        <dbReference type="EMBL" id="MDF1611648.1"/>
    </source>
</evidence>
<dbReference type="Pfam" id="PF13715">
    <property type="entry name" value="CarbopepD_reg_2"/>
    <property type="match status" value="1"/>
</dbReference>
<feature type="signal peptide" evidence="1">
    <location>
        <begin position="1"/>
        <end position="20"/>
    </location>
</feature>
<proteinExistence type="predicted"/>
<protein>
    <submittedName>
        <fullName evidence="2">Carboxypeptidase-like regulatory domain-containing protein</fullName>
    </submittedName>
</protein>
<keyword evidence="2" id="KW-0645">Protease</keyword>
<accession>A0AAE3P245</accession>
<dbReference type="Proteomes" id="UP001221302">
    <property type="component" value="Unassembled WGS sequence"/>
</dbReference>
<dbReference type="PROSITE" id="PS51257">
    <property type="entry name" value="PROKAR_LIPOPROTEIN"/>
    <property type="match status" value="1"/>
</dbReference>
<organism evidence="2 3">
    <name type="scientific">Stygiobacter electus</name>
    <dbReference type="NCBI Taxonomy" id="3032292"/>
    <lineage>
        <taxon>Bacteria</taxon>
        <taxon>Pseudomonadati</taxon>
        <taxon>Ignavibacteriota</taxon>
        <taxon>Ignavibacteria</taxon>
        <taxon>Ignavibacteriales</taxon>
        <taxon>Melioribacteraceae</taxon>
        <taxon>Stygiobacter</taxon>
    </lineage>
</organism>
<name>A0AAE3P245_9BACT</name>
<comment type="caution">
    <text evidence="2">The sequence shown here is derived from an EMBL/GenBank/DDBJ whole genome shotgun (WGS) entry which is preliminary data.</text>
</comment>
<dbReference type="InterPro" id="IPR008969">
    <property type="entry name" value="CarboxyPept-like_regulatory"/>
</dbReference>
<evidence type="ECO:0000256" key="1">
    <source>
        <dbReference type="SAM" id="SignalP"/>
    </source>
</evidence>
<keyword evidence="1" id="KW-0732">Signal</keyword>
<dbReference type="RefSeq" id="WP_321535415.1">
    <property type="nucleotide sequence ID" value="NZ_JARGDL010000005.1"/>
</dbReference>
<keyword evidence="3" id="KW-1185">Reference proteome</keyword>
<feature type="chain" id="PRO_5042191115" evidence="1">
    <location>
        <begin position="21"/>
        <end position="574"/>
    </location>
</feature>
<keyword evidence="2" id="KW-0121">Carboxypeptidase</keyword>
<dbReference type="SUPFAM" id="SSF49464">
    <property type="entry name" value="Carboxypeptidase regulatory domain-like"/>
    <property type="match status" value="4"/>
</dbReference>